<organism evidence="2 3">
    <name type="scientific">Baekduia soli</name>
    <dbReference type="NCBI Taxonomy" id="496014"/>
    <lineage>
        <taxon>Bacteria</taxon>
        <taxon>Bacillati</taxon>
        <taxon>Actinomycetota</taxon>
        <taxon>Thermoleophilia</taxon>
        <taxon>Solirubrobacterales</taxon>
        <taxon>Baekduiaceae</taxon>
        <taxon>Baekduia</taxon>
    </lineage>
</organism>
<reference evidence="2 3" key="1">
    <citation type="journal article" date="2018" name="J. Microbiol.">
        <title>Baekduia soli gen. nov., sp. nov., a novel bacterium isolated from the soil of Baekdu Mountain and proposal of a novel family name, Baekduiaceae fam. nov.</title>
        <authorList>
            <person name="An D.S."/>
            <person name="Siddiqi M.Z."/>
            <person name="Kim K.H."/>
            <person name="Yu H.S."/>
            <person name="Im W.T."/>
        </authorList>
    </citation>
    <scope>NUCLEOTIDE SEQUENCE [LARGE SCALE GENOMIC DNA]</scope>
    <source>
        <strain evidence="2 3">BR7-21</strain>
    </source>
</reference>
<sequence>MKSRNDRRRAAAREQIAAAHIAAAACVEGMSPFYVPCRNCLADAGTLCLDADGAPLLAFHRERLRATHGLEPIRSAYSSRPPGPERAASLPRR</sequence>
<feature type="region of interest" description="Disordered" evidence="1">
    <location>
        <begin position="70"/>
        <end position="93"/>
    </location>
</feature>
<evidence type="ECO:0000313" key="2">
    <source>
        <dbReference type="EMBL" id="QEC47856.1"/>
    </source>
</evidence>
<dbReference type="Proteomes" id="UP000321805">
    <property type="component" value="Chromosome"/>
</dbReference>
<dbReference type="PROSITE" id="PS51257">
    <property type="entry name" value="PROKAR_LIPOPROTEIN"/>
    <property type="match status" value="1"/>
</dbReference>
<protein>
    <submittedName>
        <fullName evidence="2">Uncharacterized protein</fullName>
    </submittedName>
</protein>
<name>A0A5B8U443_9ACTN</name>
<dbReference type="KEGG" id="bsol:FSW04_09920"/>
<gene>
    <name evidence="2" type="ORF">FSW04_09920</name>
</gene>
<dbReference type="RefSeq" id="WP_146918784.1">
    <property type="nucleotide sequence ID" value="NZ_CP042430.1"/>
</dbReference>
<evidence type="ECO:0000313" key="3">
    <source>
        <dbReference type="Proteomes" id="UP000321805"/>
    </source>
</evidence>
<accession>A0A5B8U443</accession>
<evidence type="ECO:0000256" key="1">
    <source>
        <dbReference type="SAM" id="MobiDB-lite"/>
    </source>
</evidence>
<dbReference type="EMBL" id="CP042430">
    <property type="protein sequence ID" value="QEC47856.1"/>
    <property type="molecule type" value="Genomic_DNA"/>
</dbReference>
<dbReference type="AlphaFoldDB" id="A0A5B8U443"/>
<keyword evidence="3" id="KW-1185">Reference proteome</keyword>
<proteinExistence type="predicted"/>